<organism evidence="4 5">
    <name type="scientific">Pedobacter psychrotolerans</name>
    <dbReference type="NCBI Taxonomy" id="1843235"/>
    <lineage>
        <taxon>Bacteria</taxon>
        <taxon>Pseudomonadati</taxon>
        <taxon>Bacteroidota</taxon>
        <taxon>Sphingobacteriia</taxon>
        <taxon>Sphingobacteriales</taxon>
        <taxon>Sphingobacteriaceae</taxon>
        <taxon>Pedobacter</taxon>
    </lineage>
</organism>
<dbReference type="Gene3D" id="2.60.40.790">
    <property type="match status" value="1"/>
</dbReference>
<evidence type="ECO:0000313" key="5">
    <source>
        <dbReference type="Proteomes" id="UP000622648"/>
    </source>
</evidence>
<dbReference type="InterPro" id="IPR002068">
    <property type="entry name" value="A-crystallin/Hsp20_dom"/>
</dbReference>
<reference evidence="5" key="1">
    <citation type="journal article" date="2019" name="Int. J. Syst. Evol. Microbiol.">
        <title>The Global Catalogue of Microorganisms (GCM) 10K type strain sequencing project: providing services to taxonomists for standard genome sequencing and annotation.</title>
        <authorList>
            <consortium name="The Broad Institute Genomics Platform"/>
            <consortium name="The Broad Institute Genome Sequencing Center for Infectious Disease"/>
            <person name="Wu L."/>
            <person name="Ma J."/>
        </authorList>
    </citation>
    <scope>NUCLEOTIDE SEQUENCE [LARGE SCALE GENOMIC DNA]</scope>
    <source>
        <strain evidence="5">CGMCC 1.15644</strain>
    </source>
</reference>
<comment type="caution">
    <text evidence="4">The sequence shown here is derived from an EMBL/GenBank/DDBJ whole genome shotgun (WGS) entry which is preliminary data.</text>
</comment>
<dbReference type="Pfam" id="PF00011">
    <property type="entry name" value="HSP20"/>
    <property type="match status" value="1"/>
</dbReference>
<dbReference type="EMBL" id="BMJO01000006">
    <property type="protein sequence ID" value="GGE65395.1"/>
    <property type="molecule type" value="Genomic_DNA"/>
</dbReference>
<gene>
    <name evidence="4" type="ORF">GCM10011413_34800</name>
</gene>
<feature type="domain" description="SHSP" evidence="3">
    <location>
        <begin position="50"/>
        <end position="162"/>
    </location>
</feature>
<keyword evidence="5" id="KW-1185">Reference proteome</keyword>
<dbReference type="Proteomes" id="UP000622648">
    <property type="component" value="Unassembled WGS sequence"/>
</dbReference>
<evidence type="ECO:0000256" key="1">
    <source>
        <dbReference type="PROSITE-ProRule" id="PRU00285"/>
    </source>
</evidence>
<dbReference type="SUPFAM" id="SSF49764">
    <property type="entry name" value="HSP20-like chaperones"/>
    <property type="match status" value="1"/>
</dbReference>
<dbReference type="PROSITE" id="PS01031">
    <property type="entry name" value="SHSP"/>
    <property type="match status" value="1"/>
</dbReference>
<dbReference type="InterPro" id="IPR008978">
    <property type="entry name" value="HSP20-like_chaperone"/>
</dbReference>
<comment type="similarity">
    <text evidence="1 2">Belongs to the small heat shock protein (HSP20) family.</text>
</comment>
<proteinExistence type="inferred from homology"/>
<dbReference type="PANTHER" id="PTHR11527">
    <property type="entry name" value="HEAT-SHOCK PROTEIN 20 FAMILY MEMBER"/>
    <property type="match status" value="1"/>
</dbReference>
<sequence>MIYSPFIIKTLKGGKTMTLVKFNPEKKNNVLLPGFNDMFESVLEDTFFSGRRINNVPSVNIADAPDAYQIELAAPGLKKEDFKVSVERDMLTISTEKSAESERNEKSYTRKEFSYSAFTRAFTLPDSADVERIQANYADGILKLTLPKKEEAKAVSRQIEIQ</sequence>
<dbReference type="InterPro" id="IPR031107">
    <property type="entry name" value="Small_HSP"/>
</dbReference>
<evidence type="ECO:0000259" key="3">
    <source>
        <dbReference type="PROSITE" id="PS01031"/>
    </source>
</evidence>
<dbReference type="CDD" id="cd06464">
    <property type="entry name" value="ACD_sHsps-like"/>
    <property type="match status" value="1"/>
</dbReference>
<evidence type="ECO:0000256" key="2">
    <source>
        <dbReference type="RuleBase" id="RU003616"/>
    </source>
</evidence>
<accession>A0ABQ1SX12</accession>
<protein>
    <submittedName>
        <fullName evidence="4">Heat-shock protein</fullName>
    </submittedName>
</protein>
<name>A0ABQ1SX12_9SPHI</name>
<evidence type="ECO:0000313" key="4">
    <source>
        <dbReference type="EMBL" id="GGE65395.1"/>
    </source>
</evidence>